<keyword evidence="2" id="KW-1185">Reference proteome</keyword>
<reference evidence="1 2" key="1">
    <citation type="submission" date="2016-10" db="EMBL/GenBank/DDBJ databases">
        <authorList>
            <person name="Varghese N."/>
            <person name="Submissions S."/>
        </authorList>
    </citation>
    <scope>NUCLEOTIDE SEQUENCE [LARGE SCALE GENOMIC DNA]</scope>
    <source>
        <strain evidence="1 2">DSM 22022</strain>
    </source>
</reference>
<dbReference type="InterPro" id="IPR011051">
    <property type="entry name" value="RmlC_Cupin_sf"/>
</dbReference>
<name>A0A1G5CDJ4_9PAST</name>
<dbReference type="PANTHER" id="PTHR37694">
    <property type="entry name" value="SLR8022 PROTEIN"/>
    <property type="match status" value="1"/>
</dbReference>
<organism evidence="1 2">
    <name type="scientific">Basfia succiniciproducens</name>
    <dbReference type="NCBI Taxonomy" id="653940"/>
    <lineage>
        <taxon>Bacteria</taxon>
        <taxon>Pseudomonadati</taxon>
        <taxon>Pseudomonadota</taxon>
        <taxon>Gammaproteobacteria</taxon>
        <taxon>Pasteurellales</taxon>
        <taxon>Pasteurellaceae</taxon>
        <taxon>Basfia</taxon>
    </lineage>
</organism>
<gene>
    <name evidence="1" type="ORF">SAMN02910354_01126</name>
</gene>
<comment type="caution">
    <text evidence="1">The sequence shown here is derived from an EMBL/GenBank/DDBJ whole genome shotgun (WGS) entry which is preliminary data.</text>
</comment>
<dbReference type="InterPro" id="IPR014710">
    <property type="entry name" value="RmlC-like_jellyroll"/>
</dbReference>
<protein>
    <recommendedName>
        <fullName evidence="3">Cupin</fullName>
    </recommendedName>
</protein>
<sequence length="97" mass="10979">MKVYTGRTDIKLFEHLIDEPNQTVTHLVLKAGQAVPEHKVSQTVIVVPIKGRIDFSNREESQEIYPGRIVQMIPDEWHALKALEDSELMVVKSTLAA</sequence>
<accession>A0A1G5CDJ4</accession>
<dbReference type="Gene3D" id="2.60.120.10">
    <property type="entry name" value="Jelly Rolls"/>
    <property type="match status" value="1"/>
</dbReference>
<evidence type="ECO:0000313" key="1">
    <source>
        <dbReference type="EMBL" id="SCY00565.1"/>
    </source>
</evidence>
<dbReference type="RefSeq" id="WP_011200893.1">
    <property type="nucleotide sequence ID" value="NZ_CP015031.1"/>
</dbReference>
<proteinExistence type="predicted"/>
<dbReference type="SUPFAM" id="SSF51182">
    <property type="entry name" value="RmlC-like cupins"/>
    <property type="match status" value="1"/>
</dbReference>
<dbReference type="PANTHER" id="PTHR37694:SF1">
    <property type="entry name" value="SLR8022 PROTEIN"/>
    <property type="match status" value="1"/>
</dbReference>
<dbReference type="Proteomes" id="UP000199588">
    <property type="component" value="Unassembled WGS sequence"/>
</dbReference>
<evidence type="ECO:0008006" key="3">
    <source>
        <dbReference type="Google" id="ProtNLM"/>
    </source>
</evidence>
<dbReference type="EMBL" id="FMUQ01000008">
    <property type="protein sequence ID" value="SCY00565.1"/>
    <property type="molecule type" value="Genomic_DNA"/>
</dbReference>
<evidence type="ECO:0000313" key="2">
    <source>
        <dbReference type="Proteomes" id="UP000199588"/>
    </source>
</evidence>